<gene>
    <name evidence="1" type="ORF">BaRGS_00032131</name>
</gene>
<evidence type="ECO:0000313" key="1">
    <source>
        <dbReference type="EMBL" id="KAK7476656.1"/>
    </source>
</evidence>
<protein>
    <recommendedName>
        <fullName evidence="3">Secreted protein</fullName>
    </recommendedName>
</protein>
<organism evidence="1 2">
    <name type="scientific">Batillaria attramentaria</name>
    <dbReference type="NCBI Taxonomy" id="370345"/>
    <lineage>
        <taxon>Eukaryota</taxon>
        <taxon>Metazoa</taxon>
        <taxon>Spiralia</taxon>
        <taxon>Lophotrochozoa</taxon>
        <taxon>Mollusca</taxon>
        <taxon>Gastropoda</taxon>
        <taxon>Caenogastropoda</taxon>
        <taxon>Sorbeoconcha</taxon>
        <taxon>Cerithioidea</taxon>
        <taxon>Batillariidae</taxon>
        <taxon>Batillaria</taxon>
    </lineage>
</organism>
<dbReference type="EMBL" id="JACVVK020000370">
    <property type="protein sequence ID" value="KAK7476656.1"/>
    <property type="molecule type" value="Genomic_DNA"/>
</dbReference>
<dbReference type="AlphaFoldDB" id="A0ABD0JPL1"/>
<keyword evidence="2" id="KW-1185">Reference proteome</keyword>
<comment type="caution">
    <text evidence="1">The sequence shown here is derived from an EMBL/GenBank/DDBJ whole genome shotgun (WGS) entry which is preliminary data.</text>
</comment>
<sequence length="104" mass="11188">MKLDLFSLSFVGWFMPWHIGWSCSLLNFAAWVSSISQGLDSCCSLHSRDGCSAHGSRHHPHRLVLHSLSTLDLAAVELEAMPYSRTASSALSGHPVCSTASSSG</sequence>
<proteinExistence type="predicted"/>
<accession>A0ABD0JPL1</accession>
<evidence type="ECO:0008006" key="3">
    <source>
        <dbReference type="Google" id="ProtNLM"/>
    </source>
</evidence>
<evidence type="ECO:0000313" key="2">
    <source>
        <dbReference type="Proteomes" id="UP001519460"/>
    </source>
</evidence>
<name>A0ABD0JPL1_9CAEN</name>
<dbReference type="Proteomes" id="UP001519460">
    <property type="component" value="Unassembled WGS sequence"/>
</dbReference>
<reference evidence="1 2" key="1">
    <citation type="journal article" date="2023" name="Sci. Data">
        <title>Genome assembly of the Korean intertidal mud-creeper Batillaria attramentaria.</title>
        <authorList>
            <person name="Patra A.K."/>
            <person name="Ho P.T."/>
            <person name="Jun S."/>
            <person name="Lee S.J."/>
            <person name="Kim Y."/>
            <person name="Won Y.J."/>
        </authorList>
    </citation>
    <scope>NUCLEOTIDE SEQUENCE [LARGE SCALE GENOMIC DNA]</scope>
    <source>
        <strain evidence="1">Wonlab-2016</strain>
    </source>
</reference>